<organism evidence="1 2">
    <name type="scientific">Deferribacter desulfuricans (strain DSM 14783 / JCM 11476 / NBRC 101012 / SSM1)</name>
    <dbReference type="NCBI Taxonomy" id="639282"/>
    <lineage>
        <taxon>Bacteria</taxon>
        <taxon>Pseudomonadati</taxon>
        <taxon>Deferribacterota</taxon>
        <taxon>Deferribacteres</taxon>
        <taxon>Deferribacterales</taxon>
        <taxon>Deferribacteraceae</taxon>
        <taxon>Deferribacter</taxon>
    </lineage>
</organism>
<dbReference type="NCBIfam" id="NF007714">
    <property type="entry name" value="PRK10410.1-2"/>
    <property type="match status" value="1"/>
</dbReference>
<keyword evidence="2" id="KW-1185">Reference proteome</keyword>
<evidence type="ECO:0000313" key="1">
    <source>
        <dbReference type="EMBL" id="BAI81137.1"/>
    </source>
</evidence>
<name>D3P8U7_DEFDS</name>
<evidence type="ECO:0000313" key="2">
    <source>
        <dbReference type="Proteomes" id="UP000001520"/>
    </source>
</evidence>
<sequence length="112" mass="13859">MIMFKREMSKAKRVKKDAKILKKFIKVYCKKNHLKNGITEYKDGYCKECYELLQYALKRNEKCPLDPKPQCKHCHIHCYKPEYRQKIKEIMKFSGMYFLKRGRLDWVYHYFF</sequence>
<dbReference type="Proteomes" id="UP000001520">
    <property type="component" value="Chromosome"/>
</dbReference>
<proteinExistence type="predicted"/>
<dbReference type="KEGG" id="ddf:DEFDS_1681"/>
<reference evidence="1 2" key="1">
    <citation type="journal article" date="2010" name="DNA Res.">
        <title>Bacterial lifestyle in a deep-sea hydrothermal vent chimney revealed by the genome sequence of the thermophilic bacterium Deferribacter desulfuricans SSM1.</title>
        <authorList>
            <person name="Takaki Y."/>
            <person name="Shimamura S."/>
            <person name="Nakagawa S."/>
            <person name="Fukuhara Y."/>
            <person name="Horikawa H."/>
            <person name="Ankai A."/>
            <person name="Harada T."/>
            <person name="Hosoyama A."/>
            <person name="Oguchi A."/>
            <person name="Fukui S."/>
            <person name="Fujita N."/>
            <person name="Takami H."/>
            <person name="Takai K."/>
        </authorList>
    </citation>
    <scope>NUCLEOTIDE SEQUENCE [LARGE SCALE GENOMIC DNA]</scope>
    <source>
        <strain evidence="2">DSM 14783 / JCM 11476 / NBRC 101012 / SSM1</strain>
    </source>
</reference>
<evidence type="ECO:0008006" key="3">
    <source>
        <dbReference type="Google" id="ProtNLM"/>
    </source>
</evidence>
<protein>
    <recommendedName>
        <fullName evidence="3">Nitrous oxide-stimulated promoter family protein</fullName>
    </recommendedName>
</protein>
<dbReference type="HOGENOM" id="CLU_138593_0_1_0"/>
<dbReference type="STRING" id="639282.DEFDS_1681"/>
<dbReference type="EMBL" id="AP011529">
    <property type="protein sequence ID" value="BAI81137.1"/>
    <property type="molecule type" value="Genomic_DNA"/>
</dbReference>
<gene>
    <name evidence="1" type="ordered locus">DEFDS_1681</name>
</gene>
<accession>D3P8U7</accession>
<dbReference type="eggNOG" id="ENOG5030VS7">
    <property type="taxonomic scope" value="Bacteria"/>
</dbReference>
<dbReference type="AlphaFoldDB" id="D3P8U7"/>
<dbReference type="Pfam" id="PF11756">
    <property type="entry name" value="YgbA_NO"/>
    <property type="match status" value="1"/>
</dbReference>
<dbReference type="InterPro" id="IPR020483">
    <property type="entry name" value="Uncharacterised_YgbA"/>
</dbReference>